<dbReference type="RefSeq" id="WP_145032973.1">
    <property type="nucleotide sequence ID" value="NZ_CP036271.1"/>
</dbReference>
<dbReference type="Pfam" id="PF13624">
    <property type="entry name" value="SurA_N_3"/>
    <property type="match status" value="1"/>
</dbReference>
<dbReference type="AlphaFoldDB" id="A0A517SIX7"/>
<accession>A0A517SIX7</accession>
<dbReference type="PANTHER" id="PTHR47245:SF1">
    <property type="entry name" value="FOLDASE PROTEIN PRSA"/>
    <property type="match status" value="1"/>
</dbReference>
<keyword evidence="3" id="KW-0732">Signal</keyword>
<keyword evidence="8" id="KW-0472">Membrane</keyword>
<dbReference type="OrthoDB" id="275776at2"/>
<dbReference type="EC" id="5.2.1.8" evidence="2"/>
<reference evidence="10 11" key="1">
    <citation type="submission" date="2019-02" db="EMBL/GenBank/DDBJ databases">
        <title>Deep-cultivation of Planctomycetes and their phenomic and genomic characterization uncovers novel biology.</title>
        <authorList>
            <person name="Wiegand S."/>
            <person name="Jogler M."/>
            <person name="Boedeker C."/>
            <person name="Pinto D."/>
            <person name="Vollmers J."/>
            <person name="Rivas-Marin E."/>
            <person name="Kohn T."/>
            <person name="Peeters S.H."/>
            <person name="Heuer A."/>
            <person name="Rast P."/>
            <person name="Oberbeckmann S."/>
            <person name="Bunk B."/>
            <person name="Jeske O."/>
            <person name="Meyerdierks A."/>
            <person name="Storesund J.E."/>
            <person name="Kallscheuer N."/>
            <person name="Luecker S."/>
            <person name="Lage O.M."/>
            <person name="Pohl T."/>
            <person name="Merkel B.J."/>
            <person name="Hornburger P."/>
            <person name="Mueller R.-W."/>
            <person name="Bruemmer F."/>
            <person name="Labrenz M."/>
            <person name="Spormann A.M."/>
            <person name="Op den Camp H."/>
            <person name="Overmann J."/>
            <person name="Amann R."/>
            <person name="Jetten M.S.M."/>
            <person name="Mascher T."/>
            <person name="Medema M.H."/>
            <person name="Devos D.P."/>
            <person name="Kaster A.-K."/>
            <person name="Ovreas L."/>
            <person name="Rohde M."/>
            <person name="Galperin M.Y."/>
            <person name="Jogler C."/>
        </authorList>
    </citation>
    <scope>NUCLEOTIDE SEQUENCE [LARGE SCALE GENOMIC DNA]</scope>
    <source>
        <strain evidence="10 11">Pan44</strain>
    </source>
</reference>
<dbReference type="PANTHER" id="PTHR47245">
    <property type="entry name" value="PEPTIDYLPROLYL ISOMERASE"/>
    <property type="match status" value="1"/>
</dbReference>
<dbReference type="PROSITE" id="PS50198">
    <property type="entry name" value="PPIC_PPIASE_2"/>
    <property type="match status" value="1"/>
</dbReference>
<dbReference type="Gene3D" id="3.10.50.40">
    <property type="match status" value="1"/>
</dbReference>
<comment type="catalytic activity">
    <reaction evidence="1">
        <text>[protein]-peptidylproline (omega=180) = [protein]-peptidylproline (omega=0)</text>
        <dbReference type="Rhea" id="RHEA:16237"/>
        <dbReference type="Rhea" id="RHEA-COMP:10747"/>
        <dbReference type="Rhea" id="RHEA-COMP:10748"/>
        <dbReference type="ChEBI" id="CHEBI:83833"/>
        <dbReference type="ChEBI" id="CHEBI:83834"/>
        <dbReference type="EC" id="5.2.1.8"/>
    </reaction>
</comment>
<dbReference type="EMBL" id="CP036271">
    <property type="protein sequence ID" value="QDT56094.1"/>
    <property type="molecule type" value="Genomic_DNA"/>
</dbReference>
<dbReference type="InterPro" id="IPR046357">
    <property type="entry name" value="PPIase_dom_sf"/>
</dbReference>
<keyword evidence="8" id="KW-1133">Transmembrane helix</keyword>
<evidence type="ECO:0000256" key="7">
    <source>
        <dbReference type="SAM" id="MobiDB-lite"/>
    </source>
</evidence>
<evidence type="ECO:0000313" key="10">
    <source>
        <dbReference type="EMBL" id="QDT56094.1"/>
    </source>
</evidence>
<dbReference type="SUPFAM" id="SSF54534">
    <property type="entry name" value="FKBP-like"/>
    <property type="match status" value="1"/>
</dbReference>
<keyword evidence="8" id="KW-0812">Transmembrane</keyword>
<protein>
    <recommendedName>
        <fullName evidence="2">peptidylprolyl isomerase</fullName>
        <ecNumber evidence="2">5.2.1.8</ecNumber>
    </recommendedName>
</protein>
<gene>
    <name evidence="10" type="ORF">Pan44_41440</name>
</gene>
<dbReference type="InterPro" id="IPR050245">
    <property type="entry name" value="PrsA_foldase"/>
</dbReference>
<keyword evidence="5 6" id="KW-0413">Isomerase</keyword>
<dbReference type="GO" id="GO:0003755">
    <property type="term" value="F:peptidyl-prolyl cis-trans isomerase activity"/>
    <property type="evidence" value="ECO:0007669"/>
    <property type="project" value="UniProtKB-KW"/>
</dbReference>
<evidence type="ECO:0000259" key="9">
    <source>
        <dbReference type="PROSITE" id="PS50198"/>
    </source>
</evidence>
<keyword evidence="11" id="KW-1185">Reference proteome</keyword>
<feature type="region of interest" description="Disordered" evidence="7">
    <location>
        <begin position="332"/>
        <end position="370"/>
    </location>
</feature>
<dbReference type="InParanoid" id="A0A517SIX7"/>
<dbReference type="KEGG" id="ccos:Pan44_41440"/>
<dbReference type="InterPro" id="IPR000297">
    <property type="entry name" value="PPIase_PpiC"/>
</dbReference>
<evidence type="ECO:0000256" key="1">
    <source>
        <dbReference type="ARBA" id="ARBA00000971"/>
    </source>
</evidence>
<feature type="transmembrane region" description="Helical" evidence="8">
    <location>
        <begin position="20"/>
        <end position="41"/>
    </location>
</feature>
<keyword evidence="4 6" id="KW-0697">Rotamase</keyword>
<evidence type="ECO:0000256" key="2">
    <source>
        <dbReference type="ARBA" id="ARBA00013194"/>
    </source>
</evidence>
<organism evidence="10 11">
    <name type="scientific">Caulifigura coniformis</name>
    <dbReference type="NCBI Taxonomy" id="2527983"/>
    <lineage>
        <taxon>Bacteria</taxon>
        <taxon>Pseudomonadati</taxon>
        <taxon>Planctomycetota</taxon>
        <taxon>Planctomycetia</taxon>
        <taxon>Planctomycetales</taxon>
        <taxon>Planctomycetaceae</taxon>
        <taxon>Caulifigura</taxon>
    </lineage>
</organism>
<evidence type="ECO:0000256" key="4">
    <source>
        <dbReference type="ARBA" id="ARBA00023110"/>
    </source>
</evidence>
<evidence type="ECO:0000256" key="8">
    <source>
        <dbReference type="SAM" id="Phobius"/>
    </source>
</evidence>
<evidence type="ECO:0000313" key="11">
    <source>
        <dbReference type="Proteomes" id="UP000315700"/>
    </source>
</evidence>
<dbReference type="Proteomes" id="UP000315700">
    <property type="component" value="Chromosome"/>
</dbReference>
<dbReference type="InterPro" id="IPR027304">
    <property type="entry name" value="Trigger_fact/SurA_dom_sf"/>
</dbReference>
<name>A0A517SIX7_9PLAN</name>
<sequence>MSERIHSSTGPNGAGSKRRLTSIVAGTGVAVVGAGLAFQFFRAEPAHSQTQAPKTAAAPQTTQPVMARVNNQPIYYDAVAKESVNRVGAEVLDNLINRLIILQECDRRGITVSQEEVSREVTEIAKKFNLPADTWYQMLQSERNITPQQYRDDVIWPMLALKKLAGTEFKPTNEDMDHAFKRDYGPRVKARVVLVDGNIRQANEVWQECVANPDDFDRIAREKSADPNTRALGGVVPPIRMYGSPEQAQVEQAAFKLRTGEVSPVIEIDQNRYLVMKCEGRTDPVVTDIKDVWDELYKQVVEEKTQAAVASVFEKVKKDAQVQNFLVNSTTGVKKPAGAGVRPASAEVPGAAGTRPPAAVSQQPGAAIPR</sequence>
<feature type="domain" description="PpiC" evidence="9">
    <location>
        <begin position="185"/>
        <end position="279"/>
    </location>
</feature>
<evidence type="ECO:0000256" key="6">
    <source>
        <dbReference type="PROSITE-ProRule" id="PRU00278"/>
    </source>
</evidence>
<evidence type="ECO:0000256" key="3">
    <source>
        <dbReference type="ARBA" id="ARBA00022729"/>
    </source>
</evidence>
<dbReference type="Pfam" id="PF00639">
    <property type="entry name" value="Rotamase"/>
    <property type="match status" value="1"/>
</dbReference>
<dbReference type="SUPFAM" id="SSF109998">
    <property type="entry name" value="Triger factor/SurA peptide-binding domain-like"/>
    <property type="match status" value="1"/>
</dbReference>
<proteinExistence type="predicted"/>
<dbReference type="Gene3D" id="1.10.4030.10">
    <property type="entry name" value="Porin chaperone SurA, peptide-binding domain"/>
    <property type="match status" value="1"/>
</dbReference>
<evidence type="ECO:0000256" key="5">
    <source>
        <dbReference type="ARBA" id="ARBA00023235"/>
    </source>
</evidence>